<dbReference type="EMBL" id="LDJX01000001">
    <property type="protein sequence ID" value="KPM33521.1"/>
    <property type="molecule type" value="Genomic_DNA"/>
</dbReference>
<dbReference type="STRING" id="1300341.I595_424"/>
<dbReference type="AlphaFoldDB" id="A0A0P7B498"/>
<dbReference type="Proteomes" id="UP000050280">
    <property type="component" value="Unassembled WGS sequence"/>
</dbReference>
<comment type="caution">
    <text evidence="1">The sequence shown here is derived from an EMBL/GenBank/DDBJ whole genome shotgun (WGS) entry which is preliminary data.</text>
</comment>
<keyword evidence="2" id="KW-1185">Reference proteome</keyword>
<sequence length="45" mass="5285">MSTIRFNAKSYSICTKAFYGIFLKLNWLLNTSRVFLILKIAEQKI</sequence>
<evidence type="ECO:0000313" key="2">
    <source>
        <dbReference type="Proteomes" id="UP000050280"/>
    </source>
</evidence>
<proteinExistence type="predicted"/>
<evidence type="ECO:0000313" key="1">
    <source>
        <dbReference type="EMBL" id="KPM33521.1"/>
    </source>
</evidence>
<gene>
    <name evidence="1" type="ORF">I595_424</name>
</gene>
<reference evidence="1 2" key="1">
    <citation type="submission" date="2015-09" db="EMBL/GenBank/DDBJ databases">
        <title>Genome sequence of the marine flavobacterium Croceitalea dokdonensis DOKDO 023 that contains proton- and sodium-pumping rhodopsins.</title>
        <authorList>
            <person name="Kwon S.-K."/>
            <person name="Lee H.K."/>
            <person name="Kwak M.-J."/>
            <person name="Kim J.F."/>
        </authorList>
    </citation>
    <scope>NUCLEOTIDE SEQUENCE [LARGE SCALE GENOMIC DNA]</scope>
    <source>
        <strain evidence="1 2">DOKDO 023</strain>
    </source>
</reference>
<organism evidence="1 2">
    <name type="scientific">Croceitalea dokdonensis DOKDO 023</name>
    <dbReference type="NCBI Taxonomy" id="1300341"/>
    <lineage>
        <taxon>Bacteria</taxon>
        <taxon>Pseudomonadati</taxon>
        <taxon>Bacteroidota</taxon>
        <taxon>Flavobacteriia</taxon>
        <taxon>Flavobacteriales</taxon>
        <taxon>Flavobacteriaceae</taxon>
        <taxon>Croceitalea</taxon>
    </lineage>
</organism>
<protein>
    <submittedName>
        <fullName evidence="1">Uncharacterized protein</fullName>
    </submittedName>
</protein>
<accession>A0A0P7B498</accession>
<name>A0A0P7B498_9FLAO</name>